<protein>
    <submittedName>
        <fullName evidence="3">Lipocalin family protein</fullName>
    </submittedName>
</protein>
<evidence type="ECO:0000259" key="2">
    <source>
        <dbReference type="Pfam" id="PF13648"/>
    </source>
</evidence>
<sequence length="148" mass="15977">MKKILMGASALVMALSLNSCSSDDNGGGVSAAKLEGKWEFSKEKFSAAGQALPEEDYEGNQAGCSKDYITMSETGTYVWGDYWDSECSLDLTEGTWSLDGKTLTMTDEFGTDEMTVVSVSSTKLVVKSVTTEGGIEWTERYTLTKAAQ</sequence>
<dbReference type="Pfam" id="PF13648">
    <property type="entry name" value="Lipocalin_4"/>
    <property type="match status" value="1"/>
</dbReference>
<accession>A0A7Y8Y1T4</accession>
<organism evidence="3 4">
    <name type="scientific">Flavobacterium agri</name>
    <dbReference type="NCBI Taxonomy" id="2743471"/>
    <lineage>
        <taxon>Bacteria</taxon>
        <taxon>Pseudomonadati</taxon>
        <taxon>Bacteroidota</taxon>
        <taxon>Flavobacteriia</taxon>
        <taxon>Flavobacteriales</taxon>
        <taxon>Flavobacteriaceae</taxon>
        <taxon>Flavobacterium</taxon>
    </lineage>
</organism>
<name>A0A7Y8Y1T4_9FLAO</name>
<keyword evidence="1" id="KW-0732">Signal</keyword>
<reference evidence="3 4" key="1">
    <citation type="submission" date="2020-07" db="EMBL/GenBank/DDBJ databases">
        <authorList>
            <person name="Sun Q."/>
        </authorList>
    </citation>
    <scope>NUCLEOTIDE SEQUENCE [LARGE SCALE GENOMIC DNA]</scope>
    <source>
        <strain evidence="3 4">MAH-1</strain>
    </source>
</reference>
<proteinExistence type="predicted"/>
<dbReference type="EMBL" id="JACBJI010000003">
    <property type="protein sequence ID" value="NYA71054.1"/>
    <property type="molecule type" value="Genomic_DNA"/>
</dbReference>
<evidence type="ECO:0000313" key="4">
    <source>
        <dbReference type="Proteomes" id="UP000535020"/>
    </source>
</evidence>
<feature type="domain" description="Lipocalin-like" evidence="2">
    <location>
        <begin position="34"/>
        <end position="126"/>
    </location>
</feature>
<feature type="chain" id="PRO_5031559844" evidence="1">
    <location>
        <begin position="22"/>
        <end position="148"/>
    </location>
</feature>
<dbReference type="RefSeq" id="WP_176005862.1">
    <property type="nucleotide sequence ID" value="NZ_JABWMI010000010.1"/>
</dbReference>
<feature type="signal peptide" evidence="1">
    <location>
        <begin position="1"/>
        <end position="21"/>
    </location>
</feature>
<dbReference type="AlphaFoldDB" id="A0A7Y8Y1T4"/>
<dbReference type="InterPro" id="IPR024311">
    <property type="entry name" value="Lipocalin-like"/>
</dbReference>
<comment type="caution">
    <text evidence="3">The sequence shown here is derived from an EMBL/GenBank/DDBJ whole genome shotgun (WGS) entry which is preliminary data.</text>
</comment>
<gene>
    <name evidence="3" type="ORF">HZF10_08995</name>
</gene>
<evidence type="ECO:0000313" key="3">
    <source>
        <dbReference type="EMBL" id="NYA71054.1"/>
    </source>
</evidence>
<evidence type="ECO:0000256" key="1">
    <source>
        <dbReference type="SAM" id="SignalP"/>
    </source>
</evidence>
<dbReference type="Proteomes" id="UP000535020">
    <property type="component" value="Unassembled WGS sequence"/>
</dbReference>
<keyword evidence="4" id="KW-1185">Reference proteome</keyword>